<evidence type="ECO:0000256" key="6">
    <source>
        <dbReference type="RuleBase" id="RU361264"/>
    </source>
</evidence>
<dbReference type="GO" id="GO:0005802">
    <property type="term" value="C:trans-Golgi network"/>
    <property type="evidence" value="ECO:0007669"/>
    <property type="project" value="TreeGrafter"/>
</dbReference>
<dbReference type="InterPro" id="IPR045231">
    <property type="entry name" value="Yip1/4-like"/>
</dbReference>
<proteinExistence type="inferred from homology"/>
<comment type="similarity">
    <text evidence="2 6">Belongs to the YIP1 family.</text>
</comment>
<reference evidence="8 9" key="1">
    <citation type="submission" date="2013-07" db="EMBL/GenBank/DDBJ databases">
        <authorList>
            <person name="Stoco P.H."/>
            <person name="Wagner G."/>
            <person name="Gerber A."/>
            <person name="Zaha A."/>
            <person name="Thompson C."/>
            <person name="Bartholomeu D.C."/>
            <person name="Luckemeyer D.D."/>
            <person name="Bahia D."/>
            <person name="Loreto E."/>
            <person name="Prestes E.B."/>
            <person name="Lima F.M."/>
            <person name="Rodrigues-Luiz G."/>
            <person name="Vallejo G.A."/>
            <person name="Filho J.F."/>
            <person name="Monteiro K.M."/>
            <person name="Tyler K.M."/>
            <person name="de Almeida L.G."/>
            <person name="Ortiz M.F."/>
            <person name="Siervo M.A."/>
            <person name="de Moraes M.H."/>
            <person name="Cunha O.L."/>
            <person name="Mendonca-Neto R."/>
            <person name="Silva R."/>
            <person name="Teixeira S.M."/>
            <person name="Murta S.M."/>
            <person name="Sincero T.C."/>
            <person name="Mendes T.A."/>
            <person name="Urmenyi T.P."/>
            <person name="Silva V.G."/>
            <person name="da Rocha W.D."/>
            <person name="Andersson B."/>
            <person name="Romanha A.J."/>
            <person name="Steindel M."/>
            <person name="de Vasconcelos A.T."/>
            <person name="Grisard E.C."/>
        </authorList>
    </citation>
    <scope>NUCLEOTIDE SEQUENCE [LARGE SCALE GENOMIC DNA]</scope>
    <source>
        <strain evidence="8 9">SC58</strain>
    </source>
</reference>
<dbReference type="OrthoDB" id="411251at2759"/>
<feature type="transmembrane region" description="Helical" evidence="6">
    <location>
        <begin position="133"/>
        <end position="155"/>
    </location>
</feature>
<keyword evidence="5 6" id="KW-0472">Membrane</keyword>
<evidence type="ECO:0000256" key="2">
    <source>
        <dbReference type="ARBA" id="ARBA00010596"/>
    </source>
</evidence>
<evidence type="ECO:0000259" key="7">
    <source>
        <dbReference type="Pfam" id="PF04893"/>
    </source>
</evidence>
<dbReference type="AlphaFoldDB" id="A0A061JDB0"/>
<dbReference type="EMBL" id="AUPL01000919">
    <property type="protein sequence ID" value="ESL11332.1"/>
    <property type="molecule type" value="Genomic_DNA"/>
</dbReference>
<evidence type="ECO:0000256" key="5">
    <source>
        <dbReference type="ARBA" id="ARBA00023136"/>
    </source>
</evidence>
<feature type="transmembrane region" description="Helical" evidence="6">
    <location>
        <begin position="108"/>
        <end position="127"/>
    </location>
</feature>
<keyword evidence="9" id="KW-1185">Reference proteome</keyword>
<feature type="transmembrane region" description="Helical" evidence="6">
    <location>
        <begin position="53"/>
        <end position="72"/>
    </location>
</feature>
<evidence type="ECO:0000313" key="9">
    <source>
        <dbReference type="Proteomes" id="UP000031737"/>
    </source>
</evidence>
<feature type="transmembrane region" description="Helical" evidence="6">
    <location>
        <begin position="167"/>
        <end position="184"/>
    </location>
</feature>
<evidence type="ECO:0000313" key="8">
    <source>
        <dbReference type="EMBL" id="ESL11332.1"/>
    </source>
</evidence>
<feature type="domain" description="Yip1" evidence="7">
    <location>
        <begin position="49"/>
        <end position="182"/>
    </location>
</feature>
<dbReference type="VEuPathDB" id="TriTrypDB:TRSC58_00919"/>
<feature type="transmembrane region" description="Helical" evidence="6">
    <location>
        <begin position="78"/>
        <end position="96"/>
    </location>
</feature>
<dbReference type="GO" id="GO:0006888">
    <property type="term" value="P:endoplasmic reticulum to Golgi vesicle-mediated transport"/>
    <property type="evidence" value="ECO:0007669"/>
    <property type="project" value="InterPro"/>
</dbReference>
<dbReference type="PANTHER" id="PTHR21236:SF1">
    <property type="entry name" value="PROTEIN YIPF6"/>
    <property type="match status" value="1"/>
</dbReference>
<evidence type="ECO:0000256" key="3">
    <source>
        <dbReference type="ARBA" id="ARBA00022692"/>
    </source>
</evidence>
<dbReference type="PANTHER" id="PTHR21236">
    <property type="entry name" value="GOLGI MEMBRANE PROTEIN YIP1"/>
    <property type="match status" value="1"/>
</dbReference>
<gene>
    <name evidence="8" type="ORF">TRSC58_00919</name>
</gene>
<dbReference type="Proteomes" id="UP000031737">
    <property type="component" value="Unassembled WGS sequence"/>
</dbReference>
<sequence length="190" mass="21000">MAQNTVGTAPLYSTLDEPITSTIVRDAVAIGRKMLIVLVPPLGEEKELRDWDLWGPLLLCLLLAITLAGSAGTNQGGLIFSAVFVLVWGGAAVVTLNSKFLGSKVSFFQTVCVMGYCLAPLCMGALLSVFIRVFWGMLLISLVIWLWSCWAALRFFRGSVVPEREMLVMYPVALFYSFMTWIGFCRCLRT</sequence>
<evidence type="ECO:0000256" key="1">
    <source>
        <dbReference type="ARBA" id="ARBA00004141"/>
    </source>
</evidence>
<keyword evidence="4 6" id="KW-1133">Transmembrane helix</keyword>
<accession>A0A061JDB0</accession>
<protein>
    <recommendedName>
        <fullName evidence="6">Protein YIPF</fullName>
    </recommendedName>
</protein>
<keyword evidence="3 6" id="KW-0812">Transmembrane</keyword>
<dbReference type="InterPro" id="IPR006977">
    <property type="entry name" value="Yip1_dom"/>
</dbReference>
<comment type="caution">
    <text evidence="8">The sequence shown here is derived from an EMBL/GenBank/DDBJ whole genome shotgun (WGS) entry which is preliminary data.</text>
</comment>
<name>A0A061JDB0_TRYRA</name>
<dbReference type="GO" id="GO:0000139">
    <property type="term" value="C:Golgi membrane"/>
    <property type="evidence" value="ECO:0007669"/>
    <property type="project" value="UniProtKB-SubCell"/>
</dbReference>
<organism evidence="8 9">
    <name type="scientific">Trypanosoma rangeli SC58</name>
    <dbReference type="NCBI Taxonomy" id="429131"/>
    <lineage>
        <taxon>Eukaryota</taxon>
        <taxon>Discoba</taxon>
        <taxon>Euglenozoa</taxon>
        <taxon>Kinetoplastea</taxon>
        <taxon>Metakinetoplastina</taxon>
        <taxon>Trypanosomatida</taxon>
        <taxon>Trypanosomatidae</taxon>
        <taxon>Trypanosoma</taxon>
        <taxon>Herpetosoma</taxon>
    </lineage>
</organism>
<comment type="subcellular location">
    <subcellularLocation>
        <location evidence="6">Golgi apparatus membrane</location>
        <topology evidence="6">Multi-pass membrane protein</topology>
    </subcellularLocation>
    <subcellularLocation>
        <location evidence="1">Membrane</location>
        <topology evidence="1">Multi-pass membrane protein</topology>
    </subcellularLocation>
</comment>
<evidence type="ECO:0000256" key="4">
    <source>
        <dbReference type="ARBA" id="ARBA00022989"/>
    </source>
</evidence>
<dbReference type="Pfam" id="PF04893">
    <property type="entry name" value="Yip1"/>
    <property type="match status" value="1"/>
</dbReference>